<protein>
    <submittedName>
        <fullName evidence="5">Peptidase M23</fullName>
    </submittedName>
</protein>
<dbReference type="EMBL" id="LBUX01000006">
    <property type="protein sequence ID" value="KKQ74381.1"/>
    <property type="molecule type" value="Genomic_DNA"/>
</dbReference>
<dbReference type="SUPFAM" id="SSF51261">
    <property type="entry name" value="Duplicated hybrid motif"/>
    <property type="match status" value="2"/>
</dbReference>
<feature type="compositionally biased region" description="Basic and acidic residues" evidence="3">
    <location>
        <begin position="180"/>
        <end position="189"/>
    </location>
</feature>
<proteinExistence type="predicted"/>
<feature type="region of interest" description="Disordered" evidence="3">
    <location>
        <begin position="180"/>
        <end position="204"/>
    </location>
</feature>
<feature type="domain" description="M23ase beta-sheet core" evidence="4">
    <location>
        <begin position="318"/>
        <end position="370"/>
    </location>
</feature>
<keyword evidence="2" id="KW-0175">Coiled coil</keyword>
<name>A0A0G0NB92_9BACT</name>
<sequence>MAKFFFRMILICFVLIFAFFGYLKTSSADDLDSLRQEQTKKNQELNAARKAADEKMKEAQSLKNEIKVLDASISQIEASIAQTDFNIQETERAIKDTQNQITQKEQELAVQKENLFETMRVMYESPEQSTVEIIVGSNSLSEIVDRAQYIEALEYQIETTINVIYELKRQLEDKRNELEKEKTSLDDLKSQQQAQKRGLDSQKSQKNIMLSSAVDAQKAYEQKAAEARASLAKLNAQIAALTRGNRVSYGYVNQGDIIGYEGNSGFSTGPHLDFGVYVNGSPVNPRNYLGGILAWPMTNFRVTQEFGPAQWASPWYSFHSAIDLASNDGYGAPIRAAAAGDIILHEYYGGFGNTVIVDHGGGLWTRYSHMID</sequence>
<feature type="domain" description="M23ase beta-sheet core" evidence="4">
    <location>
        <begin position="249"/>
        <end position="285"/>
    </location>
</feature>
<dbReference type="AlphaFoldDB" id="A0A0G0NB92"/>
<dbReference type="InterPro" id="IPR016047">
    <property type="entry name" value="M23ase_b-sheet_dom"/>
</dbReference>
<evidence type="ECO:0000256" key="2">
    <source>
        <dbReference type="SAM" id="Coils"/>
    </source>
</evidence>
<dbReference type="InterPro" id="IPR050570">
    <property type="entry name" value="Cell_wall_metabolism_enzyme"/>
</dbReference>
<dbReference type="PANTHER" id="PTHR21666:SF289">
    <property type="entry name" value="L-ALA--D-GLU ENDOPEPTIDASE"/>
    <property type="match status" value="1"/>
</dbReference>
<evidence type="ECO:0000313" key="5">
    <source>
        <dbReference type="EMBL" id="KKQ74381.1"/>
    </source>
</evidence>
<dbReference type="PANTHER" id="PTHR21666">
    <property type="entry name" value="PEPTIDASE-RELATED"/>
    <property type="match status" value="1"/>
</dbReference>
<feature type="compositionally biased region" description="Polar residues" evidence="3">
    <location>
        <begin position="190"/>
        <end position="204"/>
    </location>
</feature>
<comment type="caution">
    <text evidence="5">The sequence shown here is derived from an EMBL/GenBank/DDBJ whole genome shotgun (WGS) entry which is preliminary data.</text>
</comment>
<dbReference type="InterPro" id="IPR011055">
    <property type="entry name" value="Dup_hybrid_motif"/>
</dbReference>
<accession>A0A0G0NB92</accession>
<dbReference type="STRING" id="1618336.US94_C0006G0016"/>
<keyword evidence="1" id="KW-0732">Signal</keyword>
<feature type="coiled-coil region" evidence="2">
    <location>
        <begin position="28"/>
        <end position="114"/>
    </location>
</feature>
<evidence type="ECO:0000256" key="3">
    <source>
        <dbReference type="SAM" id="MobiDB-lite"/>
    </source>
</evidence>
<dbReference type="Pfam" id="PF01551">
    <property type="entry name" value="Peptidase_M23"/>
    <property type="match status" value="2"/>
</dbReference>
<dbReference type="Proteomes" id="UP000034498">
    <property type="component" value="Unassembled WGS sequence"/>
</dbReference>
<evidence type="ECO:0000256" key="1">
    <source>
        <dbReference type="ARBA" id="ARBA00022729"/>
    </source>
</evidence>
<evidence type="ECO:0000313" key="6">
    <source>
        <dbReference type="Proteomes" id="UP000034498"/>
    </source>
</evidence>
<dbReference type="CDD" id="cd12797">
    <property type="entry name" value="M23_peptidase"/>
    <property type="match status" value="2"/>
</dbReference>
<gene>
    <name evidence="5" type="ORF">US94_C0006G0016</name>
</gene>
<reference evidence="5 6" key="1">
    <citation type="journal article" date="2015" name="Nature">
        <title>rRNA introns, odd ribosomes, and small enigmatic genomes across a large radiation of phyla.</title>
        <authorList>
            <person name="Brown C.T."/>
            <person name="Hug L.A."/>
            <person name="Thomas B.C."/>
            <person name="Sharon I."/>
            <person name="Castelle C.J."/>
            <person name="Singh A."/>
            <person name="Wilkins M.J."/>
            <person name="Williams K.H."/>
            <person name="Banfield J.F."/>
        </authorList>
    </citation>
    <scope>NUCLEOTIDE SEQUENCE [LARGE SCALE GENOMIC DNA]</scope>
</reference>
<organism evidence="5 6">
    <name type="scientific">Berkelbacteria bacterium GW2011_GWB1_38_5</name>
    <dbReference type="NCBI Taxonomy" id="1618336"/>
    <lineage>
        <taxon>Bacteria</taxon>
        <taxon>Candidatus Berkelbacteria</taxon>
    </lineage>
</organism>
<evidence type="ECO:0000259" key="4">
    <source>
        <dbReference type="Pfam" id="PF01551"/>
    </source>
</evidence>
<dbReference type="Gene3D" id="2.70.70.10">
    <property type="entry name" value="Glucose Permease (Domain IIA)"/>
    <property type="match status" value="2"/>
</dbReference>
<dbReference type="GO" id="GO:0004222">
    <property type="term" value="F:metalloendopeptidase activity"/>
    <property type="evidence" value="ECO:0007669"/>
    <property type="project" value="TreeGrafter"/>
</dbReference>
<dbReference type="Gene3D" id="6.10.250.3150">
    <property type="match status" value="1"/>
</dbReference>